<feature type="compositionally biased region" description="Basic and acidic residues" evidence="1">
    <location>
        <begin position="47"/>
        <end position="61"/>
    </location>
</feature>
<dbReference type="Proteomes" id="UP000070282">
    <property type="component" value="Unassembled WGS sequence"/>
</dbReference>
<protein>
    <submittedName>
        <fullName evidence="2">Uncharacterized protein</fullName>
    </submittedName>
</protein>
<sequence length="83" mass="9193">MAPHSFGKLPGTPLAELSASYQPHSQRLWASVRWAFPKRLRAGSSRKGSDDHQAALAENVERHGWRDRALQGCIHGRFSESAA</sequence>
<accession>A0A137SI80</accession>
<evidence type="ECO:0000313" key="2">
    <source>
        <dbReference type="EMBL" id="KXO12126.1"/>
    </source>
</evidence>
<keyword evidence="3" id="KW-1185">Reference proteome</keyword>
<dbReference type="EMBL" id="LOCO01000001">
    <property type="protein sequence ID" value="KXO12126.1"/>
    <property type="molecule type" value="Genomic_DNA"/>
</dbReference>
<dbReference type="AlphaFoldDB" id="A0A137SI80"/>
<dbReference type="PATRIC" id="fig|1306954.6.peg.169"/>
<proteinExistence type="predicted"/>
<gene>
    <name evidence="2" type="ORF">J122_171</name>
</gene>
<feature type="region of interest" description="Disordered" evidence="1">
    <location>
        <begin position="41"/>
        <end position="61"/>
    </location>
</feature>
<reference evidence="3" key="1">
    <citation type="submission" date="2015-12" db="EMBL/GenBank/DDBJ databases">
        <authorList>
            <person name="Lima A."/>
            <person name="Farahani Zayas N."/>
            <person name="Castro Da Silva M.A."/>
            <person name="Cabral A."/>
            <person name="Pessatti M.L."/>
        </authorList>
    </citation>
    <scope>NUCLEOTIDE SEQUENCE [LARGE SCALE GENOMIC DNA]</scope>
    <source>
        <strain evidence="3">LAMA 842</strain>
    </source>
</reference>
<evidence type="ECO:0000313" key="3">
    <source>
        <dbReference type="Proteomes" id="UP000070282"/>
    </source>
</evidence>
<organism evidence="2 3">
    <name type="scientific">Marinobacter excellens LAMA 842</name>
    <dbReference type="NCBI Taxonomy" id="1306954"/>
    <lineage>
        <taxon>Bacteria</taxon>
        <taxon>Pseudomonadati</taxon>
        <taxon>Pseudomonadota</taxon>
        <taxon>Gammaproteobacteria</taxon>
        <taxon>Pseudomonadales</taxon>
        <taxon>Marinobacteraceae</taxon>
        <taxon>Marinobacter</taxon>
    </lineage>
</organism>
<comment type="caution">
    <text evidence="2">The sequence shown here is derived from an EMBL/GenBank/DDBJ whole genome shotgun (WGS) entry which is preliminary data.</text>
</comment>
<evidence type="ECO:0000256" key="1">
    <source>
        <dbReference type="SAM" id="MobiDB-lite"/>
    </source>
</evidence>
<name>A0A137SI80_9GAMM</name>